<dbReference type="OrthoDB" id="419770at2759"/>
<evidence type="ECO:0000313" key="3">
    <source>
        <dbReference type="Proteomes" id="UP000308768"/>
    </source>
</evidence>
<keyword evidence="3" id="KW-1185">Reference proteome</keyword>
<protein>
    <submittedName>
        <fullName evidence="2">Uncharacterized protein</fullName>
    </submittedName>
</protein>
<feature type="region of interest" description="Disordered" evidence="1">
    <location>
        <begin position="1"/>
        <end position="51"/>
    </location>
</feature>
<comment type="caution">
    <text evidence="2">The sequence shown here is derived from an EMBL/GenBank/DDBJ whole genome shotgun (WGS) entry which is preliminary data.</text>
</comment>
<reference evidence="2 3" key="1">
    <citation type="submission" date="2017-03" db="EMBL/GenBank/DDBJ databases">
        <title>Genomes of endolithic fungi from Antarctica.</title>
        <authorList>
            <person name="Coleine C."/>
            <person name="Masonjones S."/>
            <person name="Stajich J.E."/>
        </authorList>
    </citation>
    <scope>NUCLEOTIDE SEQUENCE [LARGE SCALE GENOMIC DNA]</scope>
    <source>
        <strain evidence="2 3">CCFEE 5187</strain>
    </source>
</reference>
<feature type="compositionally biased region" description="Polar residues" evidence="1">
    <location>
        <begin position="291"/>
        <end position="313"/>
    </location>
</feature>
<feature type="region of interest" description="Disordered" evidence="1">
    <location>
        <begin position="280"/>
        <end position="328"/>
    </location>
</feature>
<feature type="compositionally biased region" description="Low complexity" evidence="1">
    <location>
        <begin position="358"/>
        <end position="376"/>
    </location>
</feature>
<proteinExistence type="predicted"/>
<feature type="compositionally biased region" description="Polar residues" evidence="1">
    <location>
        <begin position="63"/>
        <end position="78"/>
    </location>
</feature>
<accession>A0A4U0XBZ7</accession>
<dbReference type="STRING" id="331657.A0A4U0XBZ7"/>
<dbReference type="Proteomes" id="UP000308768">
    <property type="component" value="Unassembled WGS sequence"/>
</dbReference>
<evidence type="ECO:0000256" key="1">
    <source>
        <dbReference type="SAM" id="MobiDB-lite"/>
    </source>
</evidence>
<feature type="compositionally biased region" description="Basic and acidic residues" evidence="1">
    <location>
        <begin position="280"/>
        <end position="290"/>
    </location>
</feature>
<dbReference type="AlphaFoldDB" id="A0A4U0XBZ7"/>
<dbReference type="EMBL" id="NAJN01000415">
    <property type="protein sequence ID" value="TKA73661.1"/>
    <property type="molecule type" value="Genomic_DNA"/>
</dbReference>
<gene>
    <name evidence="2" type="ORF">B0A49_04453</name>
</gene>
<sequence length="652" mass="72524">MPSSRPHLSVTLPRNFTFHYADGQGPRTPEPEDSYLSEPREPQAPRPQTYRVRRRRIKSLANDQGENYSFLQSSTQPATPLPTIEGPELSSDPTTSLPELLTEPVDGFLAPNYSMYSLMSTPRTPLAQISTSFDDFLTEEREWDLINSNKSYGYKSNRPVSVCSGYSDSSASSFGTSGSFPSLGESCTSPESNAADPFIFPTTKSDVAMLASPQQAYQHQPYKRLKLTRNHKWTVEQDDHLWLTYMIYLQDPTMTPFKMLPGTAPPLSICHRVAREAKRNWKGRRAEELARSTQPGSSPDTLRPIKSNSSTPTGGEIRRSFPKWPRSEAATRRRLRELCKRNPSLSAHYQRLLHTRTPSPFQSSSSPKSRSSDLASTLVTSDSHSAFSTRDMNVSLATSTAASMQLDGPLHRMTSKAMSYQRQREPDWFRRIGRSTGRAHQKSQSLQYGSNEVVTPWPSDLASPSDSALQVQDYYGAAKPSTSVAAHETIHEIPSESTLESPMHTHAPLPFKRSLKRRHKLEDEGNANDVLPEVRQNLLQELFGAPAESSHRRVRSRGFSLSDMGGARRLSSVFTSPTAFDHAGDGPFTDGVNLLPPTFAPPRLGSPFGGSSSNVHFNNTFPRNFSPRGFESSVSFEQRLGSLGSNNNPTRH</sequence>
<evidence type="ECO:0000313" key="2">
    <source>
        <dbReference type="EMBL" id="TKA73661.1"/>
    </source>
</evidence>
<feature type="region of interest" description="Disordered" evidence="1">
    <location>
        <begin position="63"/>
        <end position="99"/>
    </location>
</feature>
<organism evidence="2 3">
    <name type="scientific">Cryomyces minteri</name>
    <dbReference type="NCBI Taxonomy" id="331657"/>
    <lineage>
        <taxon>Eukaryota</taxon>
        <taxon>Fungi</taxon>
        <taxon>Dikarya</taxon>
        <taxon>Ascomycota</taxon>
        <taxon>Pezizomycotina</taxon>
        <taxon>Dothideomycetes</taxon>
        <taxon>Dothideomycetes incertae sedis</taxon>
        <taxon>Cryomyces</taxon>
    </lineage>
</organism>
<name>A0A4U0XBZ7_9PEZI</name>
<feature type="region of interest" description="Disordered" evidence="1">
    <location>
        <begin position="354"/>
        <end position="385"/>
    </location>
</feature>